<comment type="similarity">
    <text evidence="3">Belongs to the dihydroxyacetone kinase (DAK) family.</text>
</comment>
<comment type="catalytic activity">
    <reaction evidence="12">
        <text>dihydroxyacetone + ATP = dihydroxyacetone phosphate + ADP + H(+)</text>
        <dbReference type="Rhea" id="RHEA:15773"/>
        <dbReference type="ChEBI" id="CHEBI:15378"/>
        <dbReference type="ChEBI" id="CHEBI:16016"/>
        <dbReference type="ChEBI" id="CHEBI:30616"/>
        <dbReference type="ChEBI" id="CHEBI:57642"/>
        <dbReference type="ChEBI" id="CHEBI:456216"/>
        <dbReference type="EC" id="2.7.1.29"/>
    </reaction>
</comment>
<comment type="pathway">
    <text evidence="2">Polyol metabolism; glycerol fermentation; glycerone phosphate from glycerol (oxidative route): step 2/2.</text>
</comment>
<dbReference type="Gene3D" id="3.40.50.10440">
    <property type="entry name" value="Dihydroxyacetone kinase, domain 1"/>
    <property type="match status" value="1"/>
</dbReference>
<dbReference type="InterPro" id="IPR004007">
    <property type="entry name" value="DhaL_dom"/>
</dbReference>
<dbReference type="SUPFAM" id="SSF101473">
    <property type="entry name" value="DhaL-like"/>
    <property type="match status" value="1"/>
</dbReference>
<evidence type="ECO:0000256" key="16">
    <source>
        <dbReference type="ARBA" id="ARBA00083754"/>
    </source>
</evidence>
<accession>A0A448YPP1</accession>
<keyword evidence="8" id="KW-0418">Kinase</keyword>
<dbReference type="EMBL" id="CAACVR010000034">
    <property type="protein sequence ID" value="VEU22910.1"/>
    <property type="molecule type" value="Genomic_DNA"/>
</dbReference>
<evidence type="ECO:0000256" key="6">
    <source>
        <dbReference type="ARBA" id="ARBA00022679"/>
    </source>
</evidence>
<dbReference type="GO" id="GO:0061610">
    <property type="term" value="P:glycerol to glycerone phosphate metabolic process"/>
    <property type="evidence" value="ECO:0007669"/>
    <property type="project" value="UniProtKB-ARBA"/>
</dbReference>
<dbReference type="InParanoid" id="A0A448YPP1"/>
<evidence type="ECO:0000256" key="5">
    <source>
        <dbReference type="ARBA" id="ARBA00012110"/>
    </source>
</evidence>
<organism evidence="21 22">
    <name type="scientific">Brettanomyces naardenensis</name>
    <name type="common">Yeast</name>
    <dbReference type="NCBI Taxonomy" id="13370"/>
    <lineage>
        <taxon>Eukaryota</taxon>
        <taxon>Fungi</taxon>
        <taxon>Dikarya</taxon>
        <taxon>Ascomycota</taxon>
        <taxon>Saccharomycotina</taxon>
        <taxon>Pichiomycetes</taxon>
        <taxon>Pichiales</taxon>
        <taxon>Pichiaceae</taxon>
        <taxon>Brettanomyces</taxon>
    </lineage>
</organism>
<dbReference type="Gene3D" id="1.25.40.340">
    <property type="match status" value="1"/>
</dbReference>
<dbReference type="AlphaFoldDB" id="A0A448YPP1"/>
<dbReference type="FunFam" id="1.25.40.340:FF:000001">
    <property type="entry name" value="Dihydroxyacetone kinase 1"/>
    <property type="match status" value="1"/>
</dbReference>
<dbReference type="SUPFAM" id="SSF82549">
    <property type="entry name" value="DAK1/DegV-like"/>
    <property type="match status" value="1"/>
</dbReference>
<evidence type="ECO:0000256" key="10">
    <source>
        <dbReference type="ARBA" id="ARBA00022840"/>
    </source>
</evidence>
<evidence type="ECO:0000313" key="21">
    <source>
        <dbReference type="EMBL" id="VEU22910.1"/>
    </source>
</evidence>
<dbReference type="GO" id="GO:0004371">
    <property type="term" value="F:glycerone kinase activity"/>
    <property type="evidence" value="ECO:0007669"/>
    <property type="project" value="UniProtKB-EC"/>
</dbReference>
<dbReference type="PROSITE" id="PS51480">
    <property type="entry name" value="DHAL"/>
    <property type="match status" value="1"/>
</dbReference>
<dbReference type="EC" id="2.7.1.28" evidence="5"/>
<name>A0A448YPP1_BRENA</name>
<evidence type="ECO:0000256" key="13">
    <source>
        <dbReference type="ARBA" id="ARBA00068178"/>
    </source>
</evidence>
<dbReference type="SMART" id="SM01120">
    <property type="entry name" value="Dak2"/>
    <property type="match status" value="1"/>
</dbReference>
<dbReference type="GO" id="GO:0005524">
    <property type="term" value="F:ATP binding"/>
    <property type="evidence" value="ECO:0007669"/>
    <property type="project" value="UniProtKB-KW"/>
</dbReference>
<dbReference type="FunCoup" id="A0A448YPP1">
    <property type="interactions" value="406"/>
</dbReference>
<evidence type="ECO:0000256" key="7">
    <source>
        <dbReference type="ARBA" id="ARBA00022741"/>
    </source>
</evidence>
<dbReference type="FunFam" id="3.30.1180.20:FF:000001">
    <property type="entry name" value="Dihydroxyacetone kinase 1"/>
    <property type="match status" value="1"/>
</dbReference>
<protein>
    <recommendedName>
        <fullName evidence="13">Dihydroxyacetone kinase</fullName>
        <ecNumber evidence="5">2.7.1.28</ecNumber>
        <ecNumber evidence="4">2.7.1.29</ecNumber>
    </recommendedName>
    <alternativeName>
        <fullName evidence="14">Glycerone kinase</fullName>
    </alternativeName>
    <alternativeName>
        <fullName evidence="15">Triokinase</fullName>
    </alternativeName>
    <alternativeName>
        <fullName evidence="16">Triose kinase</fullName>
    </alternativeName>
</protein>
<dbReference type="EC" id="2.7.1.29" evidence="4"/>
<dbReference type="InterPro" id="IPR004006">
    <property type="entry name" value="DhaK_dom"/>
</dbReference>
<keyword evidence="9" id="KW-0319">Glycerol metabolism</keyword>
<evidence type="ECO:0000256" key="11">
    <source>
        <dbReference type="ARBA" id="ARBA00047974"/>
    </source>
</evidence>
<feature type="domain" description="DhaL" evidence="19">
    <location>
        <begin position="385"/>
        <end position="595"/>
    </location>
</feature>
<proteinExistence type="inferred from homology"/>
<sequence length="596" mass="64704">MTKHWQYSDDLLLNSLQGLANSNPDLNYLESERLVYRPASPDKVIILSGGGAGHEPLHAGFVGKGCIDVAVSGEIFASPSVKQIYSGLKVNQSEKGTLIVVKNYTGDVLHFGMAAERITAEDYPNRILIVQDDVAVGRTKNGLVGRRALAGTCFVHKVVGAKSEMEHHKATLDDVYDIGKRVNESLVTIGASLDRVEIPRVGKQSDSSASSIAPLSSNEAEIGMGIHNEPGIHRHSPVPEIRDLVHSLLAYLLSPADKERHYVEFNYGDEIALLVNNLGGTSNLELYAIQNFVVESLEKTYHISPSRIYTGTMTTSLDGPGFSITLLNITKAGGEEIKDCLDYPTEAPGWNSHLTRNKWEREREDDEEPNYDIELPTSLVTFEPAEYKKVLVEGCKALISKEAKLTEYDTIAGDGDCGITMARGGNSILKVIDNGELELVDAVRSLAQIADILETEMGGTSGGLYSIFVSGMVSSLKEQEKKKEGGKGFKVDKRVLSKTLKDALGTLEKYTRARVGDRTLMDALIPFVEKFEETADVEEAAKAAIAGAEKTRKMEAKFGRASYVGKEEFERYEAEGGVPDAGAIGLAGLIAGMANE</sequence>
<evidence type="ECO:0000256" key="15">
    <source>
        <dbReference type="ARBA" id="ARBA00079901"/>
    </source>
</evidence>
<evidence type="ECO:0000313" key="22">
    <source>
        <dbReference type="Proteomes" id="UP000290900"/>
    </source>
</evidence>
<keyword evidence="6" id="KW-0808">Transferase</keyword>
<dbReference type="OrthoDB" id="1724672at2759"/>
<keyword evidence="7" id="KW-0547">Nucleotide-binding</keyword>
<dbReference type="NCBIfam" id="TIGR02361">
    <property type="entry name" value="dak_ATP"/>
    <property type="match status" value="1"/>
</dbReference>
<dbReference type="UniPathway" id="UPA00617">
    <property type="reaction ID" value="UER00669"/>
</dbReference>
<feature type="binding site" evidence="18">
    <location>
        <position position="107"/>
    </location>
    <ligand>
        <name>substrate</name>
    </ligand>
</feature>
<keyword evidence="10" id="KW-0067">ATP-binding</keyword>
<dbReference type="PANTHER" id="PTHR28629:SF4">
    <property type="entry name" value="TRIOKINASE_FMN CYCLASE"/>
    <property type="match status" value="1"/>
</dbReference>
<evidence type="ECO:0000256" key="17">
    <source>
        <dbReference type="PIRSR" id="PIRSR612734-1"/>
    </source>
</evidence>
<evidence type="ECO:0000256" key="1">
    <source>
        <dbReference type="ARBA" id="ARBA00003264"/>
    </source>
</evidence>
<gene>
    <name evidence="21" type="ORF">BRENAR_LOCUS3641</name>
</gene>
<evidence type="ECO:0000256" key="9">
    <source>
        <dbReference type="ARBA" id="ARBA00022798"/>
    </source>
</evidence>
<dbReference type="Gene3D" id="3.30.1180.20">
    <property type="entry name" value="Dihydroxyacetone kinase, domain 2"/>
    <property type="match status" value="1"/>
</dbReference>
<dbReference type="STRING" id="13370.A0A448YPP1"/>
<reference evidence="21 22" key="1">
    <citation type="submission" date="2018-12" db="EMBL/GenBank/DDBJ databases">
        <authorList>
            <person name="Tiukova I."/>
            <person name="Dainat J."/>
        </authorList>
    </citation>
    <scope>NUCLEOTIDE SEQUENCE [LARGE SCALE GENOMIC DNA]</scope>
</reference>
<evidence type="ECO:0000256" key="3">
    <source>
        <dbReference type="ARBA" id="ARBA00008757"/>
    </source>
</evidence>
<dbReference type="GO" id="GO:0050354">
    <property type="term" value="F:triokinase activity"/>
    <property type="evidence" value="ECO:0007669"/>
    <property type="project" value="UniProtKB-EC"/>
</dbReference>
<feature type="active site" description="Tele-hemiaminal-histidine intermediate" evidence="17">
    <location>
        <position position="227"/>
    </location>
</feature>
<evidence type="ECO:0000256" key="18">
    <source>
        <dbReference type="PIRSR" id="PIRSR612734-2"/>
    </source>
</evidence>
<keyword evidence="22" id="KW-1185">Reference proteome</keyword>
<evidence type="ECO:0000259" key="20">
    <source>
        <dbReference type="PROSITE" id="PS51481"/>
    </source>
</evidence>
<comment type="catalytic activity">
    <reaction evidence="11">
        <text>D-glyceraldehyde + ATP = D-glyceraldehyde 3-phosphate + ADP + H(+)</text>
        <dbReference type="Rhea" id="RHEA:13941"/>
        <dbReference type="ChEBI" id="CHEBI:15378"/>
        <dbReference type="ChEBI" id="CHEBI:17378"/>
        <dbReference type="ChEBI" id="CHEBI:30616"/>
        <dbReference type="ChEBI" id="CHEBI:59776"/>
        <dbReference type="ChEBI" id="CHEBI:456216"/>
        <dbReference type="EC" id="2.7.1.28"/>
    </reaction>
</comment>
<evidence type="ECO:0000256" key="12">
    <source>
        <dbReference type="ARBA" id="ARBA00048898"/>
    </source>
</evidence>
<evidence type="ECO:0000259" key="19">
    <source>
        <dbReference type="PROSITE" id="PS51480"/>
    </source>
</evidence>
<evidence type="ECO:0000256" key="8">
    <source>
        <dbReference type="ARBA" id="ARBA00022777"/>
    </source>
</evidence>
<evidence type="ECO:0000256" key="2">
    <source>
        <dbReference type="ARBA" id="ARBA00004778"/>
    </source>
</evidence>
<dbReference type="GO" id="GO:0019588">
    <property type="term" value="P:anaerobic glycerol catabolic process"/>
    <property type="evidence" value="ECO:0007669"/>
    <property type="project" value="UniProtKB-UniPathway"/>
</dbReference>
<dbReference type="PROSITE" id="PS51481">
    <property type="entry name" value="DHAK"/>
    <property type="match status" value="1"/>
</dbReference>
<evidence type="ECO:0000256" key="4">
    <source>
        <dbReference type="ARBA" id="ARBA00012107"/>
    </source>
</evidence>
<dbReference type="InterPro" id="IPR012734">
    <property type="entry name" value="DhaK_ATP"/>
</dbReference>
<dbReference type="Proteomes" id="UP000290900">
    <property type="component" value="Unassembled WGS sequence"/>
</dbReference>
<comment type="function">
    <text evidence="1">Catalyzes both the phosphorylation of dihydroxyacetone and of glyceraldehyde.</text>
</comment>
<dbReference type="InterPro" id="IPR050861">
    <property type="entry name" value="Dihydroxyacetone_Kinase"/>
</dbReference>
<feature type="domain" description="DhaK" evidence="20">
    <location>
        <begin position="7"/>
        <end position="350"/>
    </location>
</feature>
<dbReference type="Pfam" id="PF02734">
    <property type="entry name" value="Dak2"/>
    <property type="match status" value="1"/>
</dbReference>
<dbReference type="GO" id="GO:0005829">
    <property type="term" value="C:cytosol"/>
    <property type="evidence" value="ECO:0007669"/>
    <property type="project" value="TreeGrafter"/>
</dbReference>
<dbReference type="PANTHER" id="PTHR28629">
    <property type="entry name" value="TRIOKINASE/FMN CYCLASE"/>
    <property type="match status" value="1"/>
</dbReference>
<feature type="binding site" evidence="18">
    <location>
        <position position="102"/>
    </location>
    <ligand>
        <name>substrate</name>
    </ligand>
</feature>
<evidence type="ECO:0000256" key="14">
    <source>
        <dbReference type="ARBA" id="ARBA00075491"/>
    </source>
</evidence>
<dbReference type="Pfam" id="PF02733">
    <property type="entry name" value="Dak1"/>
    <property type="match status" value="1"/>
</dbReference>
<dbReference type="FunFam" id="3.40.50.10440:FF:000001">
    <property type="entry name" value="Dihydroxyacetone kinase, DhaK subunit"/>
    <property type="match status" value="1"/>
</dbReference>
<feature type="binding site" evidence="18">
    <location>
        <begin position="51"/>
        <end position="54"/>
    </location>
    <ligand>
        <name>substrate</name>
    </ligand>
</feature>
<dbReference type="InterPro" id="IPR036117">
    <property type="entry name" value="DhaL_dom_sf"/>
</dbReference>